<reference evidence="2" key="1">
    <citation type="journal article" date="2019" name="Int. J. Syst. Evol. Microbiol.">
        <title>The Global Catalogue of Microorganisms (GCM) 10K type strain sequencing project: providing services to taxonomists for standard genome sequencing and annotation.</title>
        <authorList>
            <consortium name="The Broad Institute Genomics Platform"/>
            <consortium name="The Broad Institute Genome Sequencing Center for Infectious Disease"/>
            <person name="Wu L."/>
            <person name="Ma J."/>
        </authorList>
    </citation>
    <scope>NUCLEOTIDE SEQUENCE [LARGE SCALE GENOMIC DNA]</scope>
    <source>
        <strain evidence="2">CECT 7131</strain>
    </source>
</reference>
<name>A0ABT8AGK0_9PROT</name>
<sequence>MRSAPVLAADGVPGDPARWMVPCPFCGGLHVHSAEAGHRAPHCPPDRSPAEGYALRFAGMASGALLRRYRGNVRAWESIAAPAMRDGGAR</sequence>
<dbReference type="RefSeq" id="WP_290321079.1">
    <property type="nucleotide sequence ID" value="NZ_JAUFPN010000313.1"/>
</dbReference>
<dbReference type="EMBL" id="JAUFPN010000313">
    <property type="protein sequence ID" value="MDN3568958.1"/>
    <property type="molecule type" value="Genomic_DNA"/>
</dbReference>
<organism evidence="1 2">
    <name type="scientific">Paeniroseomonas aquatica</name>
    <dbReference type="NCBI Taxonomy" id="373043"/>
    <lineage>
        <taxon>Bacteria</taxon>
        <taxon>Pseudomonadati</taxon>
        <taxon>Pseudomonadota</taxon>
        <taxon>Alphaproteobacteria</taxon>
        <taxon>Acetobacterales</taxon>
        <taxon>Acetobacteraceae</taxon>
        <taxon>Paeniroseomonas</taxon>
    </lineage>
</organism>
<accession>A0ABT8AGK0</accession>
<evidence type="ECO:0000313" key="2">
    <source>
        <dbReference type="Proteomes" id="UP001529369"/>
    </source>
</evidence>
<comment type="caution">
    <text evidence="1">The sequence shown here is derived from an EMBL/GenBank/DDBJ whole genome shotgun (WGS) entry which is preliminary data.</text>
</comment>
<proteinExistence type="predicted"/>
<keyword evidence="2" id="KW-1185">Reference proteome</keyword>
<gene>
    <name evidence="1" type="ORF">QWZ14_31655</name>
</gene>
<evidence type="ECO:0000313" key="1">
    <source>
        <dbReference type="EMBL" id="MDN3568958.1"/>
    </source>
</evidence>
<dbReference type="Proteomes" id="UP001529369">
    <property type="component" value="Unassembled WGS sequence"/>
</dbReference>
<protein>
    <submittedName>
        <fullName evidence="1">Uncharacterized protein</fullName>
    </submittedName>
</protein>